<gene>
    <name evidence="1" type="ORF">BAQU_1716</name>
</gene>
<comment type="caution">
    <text evidence="1">The sequence shown here is derived from an EMBL/GenBank/DDBJ whole genome shotgun (WGS) entry which is preliminary data.</text>
</comment>
<proteinExistence type="predicted"/>
<dbReference type="GeneID" id="98296371"/>
<dbReference type="OrthoDB" id="3234010at2"/>
<name>A0A261G2X6_9BIFI</name>
<dbReference type="AlphaFoldDB" id="A0A261G2X6"/>
<dbReference type="RefSeq" id="WP_094694752.1">
    <property type="nucleotide sequence ID" value="NZ_JBDNSV010000003.1"/>
</dbReference>
<dbReference type="Proteomes" id="UP000216451">
    <property type="component" value="Unassembled WGS sequence"/>
</dbReference>
<protein>
    <recommendedName>
        <fullName evidence="3">PhnA protein</fullName>
    </recommendedName>
</protein>
<dbReference type="EMBL" id="MWXA01000008">
    <property type="protein sequence ID" value="OZG65533.1"/>
    <property type="molecule type" value="Genomic_DNA"/>
</dbReference>
<evidence type="ECO:0008006" key="3">
    <source>
        <dbReference type="Google" id="ProtNLM"/>
    </source>
</evidence>
<evidence type="ECO:0000313" key="2">
    <source>
        <dbReference type="Proteomes" id="UP000216451"/>
    </source>
</evidence>
<evidence type="ECO:0000313" key="1">
    <source>
        <dbReference type="EMBL" id="OZG65533.1"/>
    </source>
</evidence>
<organism evidence="1 2">
    <name type="scientific">Bifidobacterium aquikefiri</name>
    <dbReference type="NCBI Taxonomy" id="1653207"/>
    <lineage>
        <taxon>Bacteria</taxon>
        <taxon>Bacillati</taxon>
        <taxon>Actinomycetota</taxon>
        <taxon>Actinomycetes</taxon>
        <taxon>Bifidobacteriales</taxon>
        <taxon>Bifidobacteriaceae</taxon>
        <taxon>Bifidobacterium</taxon>
    </lineage>
</organism>
<sequence length="264" mass="29916">MNCQHCHKPVEDDYTLCPTCELAFTLLILRLVTFTEPLKASLDSTIHPGGHQPTRTNLPTPPTPIRLEVLDLIDILDSTASELARWLEDSDQETAFTSIQDALIRCTESNHLPRFTDAELYWQTFTRLEKRILQTIDAPEETRIIGRCPNRLCGIQLTAPSTATTIICPICNNTWTIKEVKQEWLRQLVQEGRKTGTAAECAKAFTISGITIKRHTITMWKDRGKIEPIGIDASQHPLYKYADVYRIATRKNAKRLDKNSTVTA</sequence>
<reference evidence="1 2" key="1">
    <citation type="journal article" date="2017" name="BMC Genomics">
        <title>Comparative genomic and phylogenomic analyses of the Bifidobacteriaceae family.</title>
        <authorList>
            <person name="Lugli G.A."/>
            <person name="Milani C."/>
            <person name="Turroni F."/>
            <person name="Duranti S."/>
            <person name="Mancabelli L."/>
            <person name="Mangifesta M."/>
            <person name="Ferrario C."/>
            <person name="Modesto M."/>
            <person name="Mattarelli P."/>
            <person name="Jiri K."/>
            <person name="van Sinderen D."/>
            <person name="Ventura M."/>
        </authorList>
    </citation>
    <scope>NUCLEOTIDE SEQUENCE [LARGE SCALE GENOMIC DNA]</scope>
    <source>
        <strain evidence="1 2">LMG 28769</strain>
    </source>
</reference>
<accession>A0A261G2X6</accession>
<keyword evidence="2" id="KW-1185">Reference proteome</keyword>